<dbReference type="PATRIC" id="fig|630626.3.peg.2089"/>
<evidence type="ECO:0000313" key="2">
    <source>
        <dbReference type="EMBL" id="AFJ47244.1"/>
    </source>
</evidence>
<evidence type="ECO:0000313" key="3">
    <source>
        <dbReference type="Proteomes" id="UP000001955"/>
    </source>
</evidence>
<dbReference type="OrthoDB" id="9955at2"/>
<reference evidence="2 3" key="1">
    <citation type="journal article" date="2012" name="J. Bacteriol.">
        <title>Complete genome sequence of the B12-producing Shimwellia blattae strain DSM 4481, isolated from a cockroach.</title>
        <authorList>
            <person name="Brzuszkiewicz E."/>
            <person name="Waschkowitz T."/>
            <person name="Wiezer A."/>
            <person name="Daniel R."/>
        </authorList>
    </citation>
    <scope>NUCLEOTIDE SEQUENCE [LARGE SCALE GENOMIC DNA]</scope>
    <source>
        <strain evidence="3">ATCC 29907 / DSM 4481 / JCM 1650 / NBRC 105725 / CDC 9005-74</strain>
    </source>
</reference>
<dbReference type="EMBL" id="CP001560">
    <property type="protein sequence ID" value="AFJ47244.1"/>
    <property type="molecule type" value="Genomic_DNA"/>
</dbReference>
<dbReference type="PIRSF" id="PIRSF029171">
    <property type="entry name" value="Esterase_LipA"/>
    <property type="match status" value="1"/>
</dbReference>
<feature type="signal peptide" evidence="1">
    <location>
        <begin position="1"/>
        <end position="28"/>
    </location>
</feature>
<dbReference type="Pfam" id="PF03583">
    <property type="entry name" value="LIP"/>
    <property type="match status" value="1"/>
</dbReference>
<gene>
    <name evidence="2" type="ordered locus">EBL_c21530</name>
</gene>
<organism evidence="2 3">
    <name type="scientific">Shimwellia blattae (strain ATCC 29907 / DSM 4481 / JCM 1650 / NBRC 105725 / CDC 9005-74)</name>
    <name type="common">Escherichia blattae</name>
    <dbReference type="NCBI Taxonomy" id="630626"/>
    <lineage>
        <taxon>Bacteria</taxon>
        <taxon>Pseudomonadati</taxon>
        <taxon>Pseudomonadota</taxon>
        <taxon>Gammaproteobacteria</taxon>
        <taxon>Enterobacterales</taxon>
        <taxon>Enterobacteriaceae</taxon>
        <taxon>Shimwellia</taxon>
    </lineage>
</organism>
<dbReference type="Gene3D" id="3.40.50.1820">
    <property type="entry name" value="alpha/beta hydrolase"/>
    <property type="match status" value="1"/>
</dbReference>
<dbReference type="InterPro" id="IPR005152">
    <property type="entry name" value="Lipase_secreted"/>
</dbReference>
<protein>
    <submittedName>
        <fullName evidence="2">Secretory lipase family protein</fullName>
    </submittedName>
</protein>
<dbReference type="SUPFAM" id="SSF53474">
    <property type="entry name" value="alpha/beta-Hydrolases"/>
    <property type="match status" value="1"/>
</dbReference>
<dbReference type="PANTHER" id="PTHR34853:SF1">
    <property type="entry name" value="LIPASE 5"/>
    <property type="match status" value="1"/>
</dbReference>
<dbReference type="STRING" id="630626.EBL_c21530"/>
<keyword evidence="3" id="KW-1185">Reference proteome</keyword>
<name>I2B9P0_SHIBC</name>
<dbReference type="GO" id="GO:0004806">
    <property type="term" value="F:triacylglycerol lipase activity"/>
    <property type="evidence" value="ECO:0007669"/>
    <property type="project" value="InterPro"/>
</dbReference>
<dbReference type="eggNOG" id="COG1506">
    <property type="taxonomic scope" value="Bacteria"/>
</dbReference>
<dbReference type="AlphaFoldDB" id="I2B9P0"/>
<dbReference type="HOGENOM" id="CLU_029538_3_3_6"/>
<dbReference type="GO" id="GO:0016042">
    <property type="term" value="P:lipid catabolic process"/>
    <property type="evidence" value="ECO:0007669"/>
    <property type="project" value="InterPro"/>
</dbReference>
<dbReference type="Proteomes" id="UP000001955">
    <property type="component" value="Chromosome"/>
</dbReference>
<proteinExistence type="predicted"/>
<dbReference type="InterPro" id="IPR029058">
    <property type="entry name" value="AB_hydrolase_fold"/>
</dbReference>
<dbReference type="PANTHER" id="PTHR34853">
    <property type="match status" value="1"/>
</dbReference>
<dbReference type="KEGG" id="ebt:EBL_c21530"/>
<feature type="chain" id="PRO_5003655811" evidence="1">
    <location>
        <begin position="29"/>
        <end position="384"/>
    </location>
</feature>
<evidence type="ECO:0000256" key="1">
    <source>
        <dbReference type="SAM" id="SignalP"/>
    </source>
</evidence>
<accession>I2B9P0</accession>
<sequence length="384" mass="41012">MKRAATQLYGLALGLGLGLTLLSGAATAGENGQLVTRKALSAADQLSEAAVQYRIGYRAGNGVAGKGMRTDSAAIFLPFGEAPKEGWPVVVWAHGTAGIASECAPSLNPRTARESQYLNTWLSLGFAVVAPDYQGLGSGGLHHYLNARAEAWSVLDSIRAALAHFPLQNKLILIGQSQGAHAAFAAAGYQPQYASDLNIVATVVTGTPYFNQPQALQALLDTRDQESPEGDPRIPPLFYLWQSAADHNHTINAADYFTGAALPLLAQSRQLCLRPLTGAVAKNKLTMSNTLKPAFREMLAAEEKVISFPTLKITHPVFIGIGGKDLTFPGAMQKQFARDVRQAGTSVSVHYYPELDSDSLVNPSLRDVVPFVLQQMAAGEKKSQ</sequence>
<accession>K6WKE2</accession>
<keyword evidence="1" id="KW-0732">Signal</keyword>
<dbReference type="RefSeq" id="WP_002443521.1">
    <property type="nucleotide sequence ID" value="NC_017910.1"/>
</dbReference>